<feature type="compositionally biased region" description="Polar residues" evidence="1">
    <location>
        <begin position="48"/>
        <end position="70"/>
    </location>
</feature>
<dbReference type="OrthoDB" id="4346036at2759"/>
<sequence length="196" mass="21799">MSQQSDIYSSSLYEGDLTATLTPLPTLTETLSSSYIDSDGPVPFTSEPHISQQSFTSAPNSNFVQSPSIPSNLTRIRPNRLTEFVLYTSMDKEVHFDQIASATDGLPKVKCQRYGKILDHLGHTKAGTISIGRHLKGEKCRRAAQQAQQSSIRRLIQDEASRPSKSNQAVSKEDWEAELINTIAILRLPFQIVEHL</sequence>
<organism evidence="2 3">
    <name type="scientific">Penicillium capsulatum</name>
    <dbReference type="NCBI Taxonomy" id="69766"/>
    <lineage>
        <taxon>Eukaryota</taxon>
        <taxon>Fungi</taxon>
        <taxon>Dikarya</taxon>
        <taxon>Ascomycota</taxon>
        <taxon>Pezizomycotina</taxon>
        <taxon>Eurotiomycetes</taxon>
        <taxon>Eurotiomycetidae</taxon>
        <taxon>Eurotiales</taxon>
        <taxon>Aspergillaceae</taxon>
        <taxon>Penicillium</taxon>
    </lineage>
</organism>
<dbReference type="EMBL" id="JAPQKO010000007">
    <property type="protein sequence ID" value="KAJ5152416.1"/>
    <property type="molecule type" value="Genomic_DNA"/>
</dbReference>
<dbReference type="Proteomes" id="UP001146351">
    <property type="component" value="Unassembled WGS sequence"/>
</dbReference>
<feature type="region of interest" description="Disordered" evidence="1">
    <location>
        <begin position="42"/>
        <end position="70"/>
    </location>
</feature>
<evidence type="ECO:0000313" key="2">
    <source>
        <dbReference type="EMBL" id="KAJ5152416.1"/>
    </source>
</evidence>
<reference evidence="2" key="2">
    <citation type="journal article" date="2023" name="IMA Fungus">
        <title>Comparative genomic study of the Penicillium genus elucidates a diverse pangenome and 15 lateral gene transfer events.</title>
        <authorList>
            <person name="Petersen C."/>
            <person name="Sorensen T."/>
            <person name="Nielsen M.R."/>
            <person name="Sondergaard T.E."/>
            <person name="Sorensen J.L."/>
            <person name="Fitzpatrick D.A."/>
            <person name="Frisvad J.C."/>
            <person name="Nielsen K.L."/>
        </authorList>
    </citation>
    <scope>NUCLEOTIDE SEQUENCE</scope>
    <source>
        <strain evidence="2">IBT 21917</strain>
    </source>
</reference>
<comment type="caution">
    <text evidence="2">The sequence shown here is derived from an EMBL/GenBank/DDBJ whole genome shotgun (WGS) entry which is preliminary data.</text>
</comment>
<reference evidence="2" key="1">
    <citation type="submission" date="2022-11" db="EMBL/GenBank/DDBJ databases">
        <authorList>
            <person name="Petersen C."/>
        </authorList>
    </citation>
    <scope>NUCLEOTIDE SEQUENCE</scope>
    <source>
        <strain evidence="2">IBT 21917</strain>
    </source>
</reference>
<keyword evidence="3" id="KW-1185">Reference proteome</keyword>
<name>A0A9W9HQ81_9EURO</name>
<dbReference type="AlphaFoldDB" id="A0A9W9HQ81"/>
<protein>
    <submittedName>
        <fullName evidence="2">Uncharacterized protein</fullName>
    </submittedName>
</protein>
<proteinExistence type="predicted"/>
<evidence type="ECO:0000313" key="3">
    <source>
        <dbReference type="Proteomes" id="UP001146351"/>
    </source>
</evidence>
<gene>
    <name evidence="2" type="ORF">N7492_009696</name>
</gene>
<accession>A0A9W9HQ81</accession>
<evidence type="ECO:0000256" key="1">
    <source>
        <dbReference type="SAM" id="MobiDB-lite"/>
    </source>
</evidence>